<evidence type="ECO:0000313" key="3">
    <source>
        <dbReference type="Proteomes" id="UP001432027"/>
    </source>
</evidence>
<sequence length="120" mass="13614">MSSLTDLLISSDDDSAYDGIDRSHSPSELGFELTDKAQSNQEGRGDLLHQLRAGVARMLAETGVVGVEGERLAEMMRDLVEEEVKKEMKVNHEISRLRKLIETITQEQVTLIYYFYYSTN</sequence>
<dbReference type="AlphaFoldDB" id="A0AAV5T040"/>
<gene>
    <name evidence="2" type="ORF">PENTCL1PPCAC_11122</name>
</gene>
<dbReference type="EMBL" id="BTSX01000003">
    <property type="protein sequence ID" value="GMS88947.1"/>
    <property type="molecule type" value="Genomic_DNA"/>
</dbReference>
<organism evidence="2 3">
    <name type="scientific">Pristionchus entomophagus</name>
    <dbReference type="NCBI Taxonomy" id="358040"/>
    <lineage>
        <taxon>Eukaryota</taxon>
        <taxon>Metazoa</taxon>
        <taxon>Ecdysozoa</taxon>
        <taxon>Nematoda</taxon>
        <taxon>Chromadorea</taxon>
        <taxon>Rhabditida</taxon>
        <taxon>Rhabditina</taxon>
        <taxon>Diplogasteromorpha</taxon>
        <taxon>Diplogasteroidea</taxon>
        <taxon>Neodiplogasteridae</taxon>
        <taxon>Pristionchus</taxon>
    </lineage>
</organism>
<protein>
    <submittedName>
        <fullName evidence="2">Uncharacterized protein</fullName>
    </submittedName>
</protein>
<keyword evidence="3" id="KW-1185">Reference proteome</keyword>
<feature type="region of interest" description="Disordered" evidence="1">
    <location>
        <begin position="1"/>
        <end position="31"/>
    </location>
</feature>
<reference evidence="2" key="1">
    <citation type="submission" date="2023-10" db="EMBL/GenBank/DDBJ databases">
        <title>Genome assembly of Pristionchus species.</title>
        <authorList>
            <person name="Yoshida K."/>
            <person name="Sommer R.J."/>
        </authorList>
    </citation>
    <scope>NUCLEOTIDE SEQUENCE</scope>
    <source>
        <strain evidence="2">RS0144</strain>
    </source>
</reference>
<evidence type="ECO:0000313" key="2">
    <source>
        <dbReference type="EMBL" id="GMS88947.1"/>
    </source>
</evidence>
<feature type="compositionally biased region" description="Low complexity" evidence="1">
    <location>
        <begin position="1"/>
        <end position="10"/>
    </location>
</feature>
<name>A0AAV5T040_9BILA</name>
<accession>A0AAV5T040</accession>
<evidence type="ECO:0000256" key="1">
    <source>
        <dbReference type="SAM" id="MobiDB-lite"/>
    </source>
</evidence>
<dbReference type="Proteomes" id="UP001432027">
    <property type="component" value="Unassembled WGS sequence"/>
</dbReference>
<proteinExistence type="predicted"/>
<comment type="caution">
    <text evidence="2">The sequence shown here is derived from an EMBL/GenBank/DDBJ whole genome shotgun (WGS) entry which is preliminary data.</text>
</comment>